<dbReference type="Pfam" id="PF22381">
    <property type="entry name" value="Staph_reg_Sar_Rot"/>
    <property type="match status" value="1"/>
</dbReference>
<reference evidence="5 6" key="1">
    <citation type="journal article" date="2022" name="Pathogens">
        <title>Staphylococcus ratti sp. nov. Isolated from a Lab Rat.</title>
        <authorList>
            <person name="Kovarovic V."/>
            <person name="Sedlacek I."/>
            <person name="Petras P."/>
            <person name="Kralova S."/>
            <person name="Maslanova I."/>
            <person name="Svec P."/>
            <person name="Neumann-Schaal M."/>
            <person name="Botka T."/>
            <person name="Gelbicova T."/>
            <person name="Stankova E."/>
            <person name="Doskar J."/>
            <person name="Pantucek R."/>
        </authorList>
    </citation>
    <scope>NUCLEOTIDE SEQUENCE [LARGE SCALE GENOMIC DNA]</scope>
    <source>
        <strain evidence="5 6">CCM 9025</strain>
    </source>
</reference>
<dbReference type="RefSeq" id="WP_229293604.1">
    <property type="nucleotide sequence ID" value="NZ_CP086654.1"/>
</dbReference>
<dbReference type="InterPro" id="IPR036388">
    <property type="entry name" value="WH-like_DNA-bd_sf"/>
</dbReference>
<dbReference type="PANTHER" id="PTHR33164:SF43">
    <property type="entry name" value="HTH-TYPE TRANSCRIPTIONAL REPRESSOR YETL"/>
    <property type="match status" value="1"/>
</dbReference>
<feature type="domain" description="HTH marR-type" evidence="4">
    <location>
        <begin position="1"/>
        <end position="107"/>
    </location>
</feature>
<dbReference type="PROSITE" id="PS50995">
    <property type="entry name" value="HTH_MARR_2"/>
    <property type="match status" value="1"/>
</dbReference>
<evidence type="ECO:0000313" key="6">
    <source>
        <dbReference type="Proteomes" id="UP001197626"/>
    </source>
</evidence>
<dbReference type="Proteomes" id="UP001197626">
    <property type="component" value="Chromosome"/>
</dbReference>
<dbReference type="InterPro" id="IPR055166">
    <property type="entry name" value="Transc_reg_Sar_Rot_HTH"/>
</dbReference>
<keyword evidence="6" id="KW-1185">Reference proteome</keyword>
<keyword evidence="2" id="KW-0238">DNA-binding</keyword>
<organism evidence="5 6">
    <name type="scientific">Staphylococcus ratti</name>
    <dbReference type="NCBI Taxonomy" id="2892440"/>
    <lineage>
        <taxon>Bacteria</taxon>
        <taxon>Bacillati</taxon>
        <taxon>Bacillota</taxon>
        <taxon>Bacilli</taxon>
        <taxon>Bacillales</taxon>
        <taxon>Staphylococcaceae</taxon>
        <taxon>Staphylococcus</taxon>
    </lineage>
</organism>
<accession>A0ABY3PFM3</accession>
<gene>
    <name evidence="5" type="ORF">LN051_02430</name>
</gene>
<dbReference type="SUPFAM" id="SSF46785">
    <property type="entry name" value="Winged helix' DNA-binding domain"/>
    <property type="match status" value="1"/>
</dbReference>
<keyword evidence="3" id="KW-0804">Transcription</keyword>
<sequence length="107" mass="12895">MKEFIEITRTTKEVFSNIKKEHALTYEELYILVHLHENELPAYNVKDIITVSNFKPYYITKALQKLKENGYLSKKRNEHDERTVIIEVSQEQYQKIKQLFNEIEAQF</sequence>
<dbReference type="PANTHER" id="PTHR33164">
    <property type="entry name" value="TRANSCRIPTIONAL REGULATOR, MARR FAMILY"/>
    <property type="match status" value="1"/>
</dbReference>
<dbReference type="Gene3D" id="1.10.10.10">
    <property type="entry name" value="Winged helix-like DNA-binding domain superfamily/Winged helix DNA-binding domain"/>
    <property type="match status" value="1"/>
</dbReference>
<proteinExistence type="predicted"/>
<evidence type="ECO:0000256" key="2">
    <source>
        <dbReference type="ARBA" id="ARBA00023125"/>
    </source>
</evidence>
<dbReference type="SMART" id="SM00347">
    <property type="entry name" value="HTH_MARR"/>
    <property type="match status" value="1"/>
</dbReference>
<evidence type="ECO:0000256" key="1">
    <source>
        <dbReference type="ARBA" id="ARBA00023015"/>
    </source>
</evidence>
<keyword evidence="1" id="KW-0805">Transcription regulation</keyword>
<name>A0ABY3PFM3_9STAP</name>
<dbReference type="InterPro" id="IPR039422">
    <property type="entry name" value="MarR/SlyA-like"/>
</dbReference>
<evidence type="ECO:0000256" key="3">
    <source>
        <dbReference type="ARBA" id="ARBA00023163"/>
    </source>
</evidence>
<protein>
    <submittedName>
        <fullName evidence="5">MarR family transcriptional regulator</fullName>
    </submittedName>
</protein>
<dbReference type="InterPro" id="IPR036390">
    <property type="entry name" value="WH_DNA-bd_sf"/>
</dbReference>
<dbReference type="EMBL" id="CP086654">
    <property type="protein sequence ID" value="UEX91126.1"/>
    <property type="molecule type" value="Genomic_DNA"/>
</dbReference>
<evidence type="ECO:0000259" key="4">
    <source>
        <dbReference type="PROSITE" id="PS50995"/>
    </source>
</evidence>
<dbReference type="InterPro" id="IPR010166">
    <property type="entry name" value="SarA/Rot_dom"/>
</dbReference>
<dbReference type="NCBIfam" id="TIGR01889">
    <property type="entry name" value="Staph_reg_Sar"/>
    <property type="match status" value="1"/>
</dbReference>
<evidence type="ECO:0000313" key="5">
    <source>
        <dbReference type="EMBL" id="UEX91126.1"/>
    </source>
</evidence>
<dbReference type="InterPro" id="IPR000835">
    <property type="entry name" value="HTH_MarR-typ"/>
</dbReference>